<keyword evidence="3" id="KW-1185">Reference proteome</keyword>
<dbReference type="PANTHER" id="PTHR33360:SF2">
    <property type="entry name" value="TRANSPOSASE FOR INSERTION SEQUENCE ELEMENT IS200"/>
    <property type="match status" value="1"/>
</dbReference>
<dbReference type="GO" id="GO:0004803">
    <property type="term" value="F:transposase activity"/>
    <property type="evidence" value="ECO:0007669"/>
    <property type="project" value="InterPro"/>
</dbReference>
<dbReference type="InterPro" id="IPR002686">
    <property type="entry name" value="Transposase_17"/>
</dbReference>
<dbReference type="SUPFAM" id="SSF143422">
    <property type="entry name" value="Transposase IS200-like"/>
    <property type="match status" value="1"/>
</dbReference>
<evidence type="ECO:0000313" key="3">
    <source>
        <dbReference type="Proteomes" id="UP001286174"/>
    </source>
</evidence>
<dbReference type="EMBL" id="JALBUR010000009">
    <property type="protein sequence ID" value="MDX8419436.1"/>
    <property type="molecule type" value="Genomic_DNA"/>
</dbReference>
<dbReference type="Pfam" id="PF01797">
    <property type="entry name" value="Y1_Tnp"/>
    <property type="match status" value="1"/>
</dbReference>
<dbReference type="NCBIfam" id="NF033573">
    <property type="entry name" value="transpos_IS200"/>
    <property type="match status" value="1"/>
</dbReference>
<dbReference type="Proteomes" id="UP001286174">
    <property type="component" value="Unassembled WGS sequence"/>
</dbReference>
<dbReference type="InterPro" id="IPR036515">
    <property type="entry name" value="Transposase_17_sf"/>
</dbReference>
<protein>
    <submittedName>
        <fullName evidence="2">IS200/IS605 family transposase</fullName>
    </submittedName>
</protein>
<evidence type="ECO:0000259" key="1">
    <source>
        <dbReference type="SMART" id="SM01321"/>
    </source>
</evidence>
<accession>A0AB35U2U1</accession>
<dbReference type="RefSeq" id="WP_108774201.1">
    <property type="nucleotide sequence ID" value="NZ_JALBUR010000009.1"/>
</dbReference>
<feature type="domain" description="Transposase IS200-like" evidence="1">
    <location>
        <begin position="16"/>
        <end position="136"/>
    </location>
</feature>
<dbReference type="AlphaFoldDB" id="A0AB35U2U1"/>
<proteinExistence type="predicted"/>
<dbReference type="Gene3D" id="3.30.70.1290">
    <property type="entry name" value="Transposase IS200-like"/>
    <property type="match status" value="1"/>
</dbReference>
<dbReference type="GO" id="GO:0006313">
    <property type="term" value="P:DNA transposition"/>
    <property type="evidence" value="ECO:0007669"/>
    <property type="project" value="InterPro"/>
</dbReference>
<evidence type="ECO:0000313" key="2">
    <source>
        <dbReference type="EMBL" id="MDX8419436.1"/>
    </source>
</evidence>
<dbReference type="GO" id="GO:0003677">
    <property type="term" value="F:DNA binding"/>
    <property type="evidence" value="ECO:0007669"/>
    <property type="project" value="InterPro"/>
</dbReference>
<sequence>MHKKQHEEYYYNQHSCFLLQYHLVLITKYRKSAITGKLEDFLKDYTCRYFKEHELRVQAIETMPDHMHILFDAYPQLNLAEFINAFKSASSRQIRKAFSPELAQYYWKPYFWSLSYFIGSVSDKTETVVKTYINNQKIK</sequence>
<reference evidence="2 3" key="1">
    <citation type="submission" date="2022-03" db="EMBL/GenBank/DDBJ databases">
        <title>Novel taxa within the pig intestine.</title>
        <authorList>
            <person name="Wylensek D."/>
            <person name="Bishof K."/>
            <person name="Afrizal A."/>
            <person name="Clavel T."/>
        </authorList>
    </citation>
    <scope>NUCLEOTIDE SEQUENCE [LARGE SCALE GENOMIC DNA]</scope>
    <source>
        <strain evidence="2 3">CLA-KB-P133</strain>
    </source>
</reference>
<comment type="caution">
    <text evidence="2">The sequence shown here is derived from an EMBL/GenBank/DDBJ whole genome shotgun (WGS) entry which is preliminary data.</text>
</comment>
<name>A0AB35U2U1_9FIRM</name>
<dbReference type="SMART" id="SM01321">
    <property type="entry name" value="Y1_Tnp"/>
    <property type="match status" value="1"/>
</dbReference>
<dbReference type="PANTHER" id="PTHR33360">
    <property type="entry name" value="TRANSPOSASE FOR INSERTION SEQUENCE ELEMENT IS200"/>
    <property type="match status" value="1"/>
</dbReference>
<gene>
    <name evidence="2" type="primary">tnpA</name>
    <name evidence="2" type="ORF">MOZ60_04925</name>
</gene>
<organism evidence="2 3">
    <name type="scientific">Grylomicrobium aquisgranensis</name>
    <dbReference type="NCBI Taxonomy" id="2926318"/>
    <lineage>
        <taxon>Bacteria</taxon>
        <taxon>Bacillati</taxon>
        <taxon>Bacillota</taxon>
        <taxon>Erysipelotrichia</taxon>
        <taxon>Erysipelotrichales</taxon>
        <taxon>Erysipelotrichaceae</taxon>
        <taxon>Grylomicrobium</taxon>
    </lineage>
</organism>